<dbReference type="EMBL" id="AMZH03012095">
    <property type="protein sequence ID" value="RRT51689.1"/>
    <property type="molecule type" value="Genomic_DNA"/>
</dbReference>
<accession>A0A426YIV2</accession>
<evidence type="ECO:0000313" key="3">
    <source>
        <dbReference type="Proteomes" id="UP000287651"/>
    </source>
</evidence>
<name>A0A426YIV2_ENSVE</name>
<evidence type="ECO:0000256" key="1">
    <source>
        <dbReference type="SAM" id="MobiDB-lite"/>
    </source>
</evidence>
<evidence type="ECO:0000313" key="2">
    <source>
        <dbReference type="EMBL" id="RRT51689.1"/>
    </source>
</evidence>
<feature type="compositionally biased region" description="Basic and acidic residues" evidence="1">
    <location>
        <begin position="15"/>
        <end position="28"/>
    </location>
</feature>
<feature type="region of interest" description="Disordered" evidence="1">
    <location>
        <begin position="1"/>
        <end position="28"/>
    </location>
</feature>
<dbReference type="Proteomes" id="UP000287651">
    <property type="component" value="Unassembled WGS sequence"/>
</dbReference>
<comment type="caution">
    <text evidence="2">The sequence shown here is derived from an EMBL/GenBank/DDBJ whole genome shotgun (WGS) entry which is preliminary data.</text>
</comment>
<reference evidence="2 3" key="1">
    <citation type="journal article" date="2014" name="Agronomy (Basel)">
        <title>A Draft Genome Sequence for Ensete ventricosum, the Drought-Tolerant Tree Against Hunger.</title>
        <authorList>
            <person name="Harrison J."/>
            <person name="Moore K.A."/>
            <person name="Paszkiewicz K."/>
            <person name="Jones T."/>
            <person name="Grant M."/>
            <person name="Ambacheew D."/>
            <person name="Muzemil S."/>
            <person name="Studholme D.J."/>
        </authorList>
    </citation>
    <scope>NUCLEOTIDE SEQUENCE [LARGE SCALE GENOMIC DNA]</scope>
</reference>
<sequence>MLTRRKSWSPLTDEYELRGAQNERERETEGIFSSDYLRSGNGKWKRAKEGRRGTYSKQLTEPAKLATCSVIIN</sequence>
<protein>
    <submittedName>
        <fullName evidence="2">Uncharacterized protein</fullName>
    </submittedName>
</protein>
<dbReference type="AlphaFoldDB" id="A0A426YIV2"/>
<proteinExistence type="predicted"/>
<organism evidence="2 3">
    <name type="scientific">Ensete ventricosum</name>
    <name type="common">Abyssinian banana</name>
    <name type="synonym">Musa ensete</name>
    <dbReference type="NCBI Taxonomy" id="4639"/>
    <lineage>
        <taxon>Eukaryota</taxon>
        <taxon>Viridiplantae</taxon>
        <taxon>Streptophyta</taxon>
        <taxon>Embryophyta</taxon>
        <taxon>Tracheophyta</taxon>
        <taxon>Spermatophyta</taxon>
        <taxon>Magnoliopsida</taxon>
        <taxon>Liliopsida</taxon>
        <taxon>Zingiberales</taxon>
        <taxon>Musaceae</taxon>
        <taxon>Ensete</taxon>
    </lineage>
</organism>
<gene>
    <name evidence="2" type="ORF">B296_00018496</name>
</gene>